<evidence type="ECO:0000313" key="1">
    <source>
        <dbReference type="EMBL" id="CDW47373.1"/>
    </source>
</evidence>
<reference evidence="1" key="1">
    <citation type="submission" date="2014-05" db="EMBL/GenBank/DDBJ databases">
        <authorList>
            <person name="Chronopoulou M."/>
        </authorList>
    </citation>
    <scope>NUCLEOTIDE SEQUENCE</scope>
    <source>
        <tissue evidence="1">Whole organism</tissue>
    </source>
</reference>
<organism evidence="1">
    <name type="scientific">Lepeophtheirus salmonis</name>
    <name type="common">Salmon louse</name>
    <name type="synonym">Caligus salmonis</name>
    <dbReference type="NCBI Taxonomy" id="72036"/>
    <lineage>
        <taxon>Eukaryota</taxon>
        <taxon>Metazoa</taxon>
        <taxon>Ecdysozoa</taxon>
        <taxon>Arthropoda</taxon>
        <taxon>Crustacea</taxon>
        <taxon>Multicrustacea</taxon>
        <taxon>Hexanauplia</taxon>
        <taxon>Copepoda</taxon>
        <taxon>Siphonostomatoida</taxon>
        <taxon>Caligidae</taxon>
        <taxon>Lepeophtheirus</taxon>
    </lineage>
</organism>
<sequence length="57" mass="6882">MNLKCGETANILSLIKEFWCRINVKNKLEVHRLKDNRRTVVDFRDCETLIFLKQFIK</sequence>
<proteinExistence type="predicted"/>
<name>A0A0K2VA29_LEPSM</name>
<protein>
    <submittedName>
        <fullName evidence="1">Uncharacterized protein</fullName>
    </submittedName>
</protein>
<dbReference type="EMBL" id="HACA01030012">
    <property type="protein sequence ID" value="CDW47373.1"/>
    <property type="molecule type" value="Transcribed_RNA"/>
</dbReference>
<accession>A0A0K2VA29</accession>
<dbReference type="AlphaFoldDB" id="A0A0K2VA29"/>